<comment type="catalytic activity">
    <reaction evidence="9 10">
        <text>5,6-dimethylbenzimidazole + nicotinate beta-D-ribonucleotide = alpha-ribazole 5'-phosphate + nicotinate + H(+)</text>
        <dbReference type="Rhea" id="RHEA:11196"/>
        <dbReference type="ChEBI" id="CHEBI:15378"/>
        <dbReference type="ChEBI" id="CHEBI:15890"/>
        <dbReference type="ChEBI" id="CHEBI:32544"/>
        <dbReference type="ChEBI" id="CHEBI:57502"/>
        <dbReference type="ChEBI" id="CHEBI:57918"/>
        <dbReference type="EC" id="2.4.2.21"/>
    </reaction>
</comment>
<dbReference type="FunFam" id="3.40.50.10210:FF:000001">
    <property type="entry name" value="Nicotinate-nucleotide--dimethylbenzimidazole phosphoribosyltransferase"/>
    <property type="match status" value="1"/>
</dbReference>
<dbReference type="EMBL" id="QGKL01000029">
    <property type="protein sequence ID" value="PWQ96263.1"/>
    <property type="molecule type" value="Genomic_DNA"/>
</dbReference>
<dbReference type="AlphaFoldDB" id="A0A317CFU3"/>
<dbReference type="NCBIfam" id="TIGR03160">
    <property type="entry name" value="cobT_DBIPRT"/>
    <property type="match status" value="1"/>
</dbReference>
<keyword evidence="5 10" id="KW-0169">Cobalamin biosynthesis</keyword>
<comment type="caution">
    <text evidence="11">The sequence shown here is derived from an EMBL/GenBank/DDBJ whole genome shotgun (WGS) entry which is preliminary data.</text>
</comment>
<proteinExistence type="inferred from homology"/>
<sequence>MSTFDQQIQQAIDGKTKPVGSLGTLEKVAFQVAKIQQSLTPTLSNPTILTFAGDHGAAKAGVSAYPQEVTFQMVMNFLNGGAAINAFCQQNDIALKVVDAGVNFDFADAPHLIDAKIAYGTASYITEQAMTAEQLQACFDKSAAIVADVAKNGCNIIGFGEMGIGNTASASLIMSALCGLPLERCIGRGTGLDDEGMHRKFELLAEAKERHGDISDPRMVLQTYGGFEVAQICGGMLEAQKQGMVVLVDGFIATAAYMVAAAIEPALKDNAIFCHTSGESGHRLMLDTLDAEPLLDLGLRLGEGTGCAVAYPLIKSAVAFLSDMASFESAGVSTADSA</sequence>
<comment type="similarity">
    <text evidence="2 10">Belongs to the CobT family.</text>
</comment>
<evidence type="ECO:0000256" key="8">
    <source>
        <dbReference type="ARBA" id="ARBA00030686"/>
    </source>
</evidence>
<dbReference type="GO" id="GO:0009236">
    <property type="term" value="P:cobalamin biosynthetic process"/>
    <property type="evidence" value="ECO:0007669"/>
    <property type="project" value="UniProtKB-UniRule"/>
</dbReference>
<dbReference type="CDD" id="cd02439">
    <property type="entry name" value="DMB-PRT_CobT"/>
    <property type="match status" value="1"/>
</dbReference>
<keyword evidence="12" id="KW-1185">Reference proteome</keyword>
<dbReference type="Proteomes" id="UP000245506">
    <property type="component" value="Unassembled WGS sequence"/>
</dbReference>
<evidence type="ECO:0000256" key="4">
    <source>
        <dbReference type="ARBA" id="ARBA00015486"/>
    </source>
</evidence>
<gene>
    <name evidence="10 11" type="primary">cobT</name>
    <name evidence="11" type="ORF">DKT75_09745</name>
</gene>
<evidence type="ECO:0000256" key="7">
    <source>
        <dbReference type="ARBA" id="ARBA00022679"/>
    </source>
</evidence>
<organism evidence="11 12">
    <name type="scientific">Leucothrix arctica</name>
    <dbReference type="NCBI Taxonomy" id="1481894"/>
    <lineage>
        <taxon>Bacteria</taxon>
        <taxon>Pseudomonadati</taxon>
        <taxon>Pseudomonadota</taxon>
        <taxon>Gammaproteobacteria</taxon>
        <taxon>Thiotrichales</taxon>
        <taxon>Thiotrichaceae</taxon>
        <taxon>Leucothrix</taxon>
    </lineage>
</organism>
<dbReference type="GO" id="GO:0008939">
    <property type="term" value="F:nicotinate-nucleotide-dimethylbenzimidazole phosphoribosyltransferase activity"/>
    <property type="evidence" value="ECO:0007669"/>
    <property type="project" value="UniProtKB-UniRule"/>
</dbReference>
<feature type="active site" description="Proton acceptor" evidence="10">
    <location>
        <position position="303"/>
    </location>
</feature>
<dbReference type="Gene3D" id="3.40.50.10210">
    <property type="match status" value="1"/>
</dbReference>
<evidence type="ECO:0000256" key="3">
    <source>
        <dbReference type="ARBA" id="ARBA00011991"/>
    </source>
</evidence>
<dbReference type="SUPFAM" id="SSF52733">
    <property type="entry name" value="Nicotinate mononucleotide:5,6-dimethylbenzimidazole phosphoribosyltransferase (CobT)"/>
    <property type="match status" value="1"/>
</dbReference>
<keyword evidence="6 10" id="KW-0328">Glycosyltransferase</keyword>
<dbReference type="Pfam" id="PF02277">
    <property type="entry name" value="DBI_PRT"/>
    <property type="match status" value="1"/>
</dbReference>
<dbReference type="PANTHER" id="PTHR43463">
    <property type="entry name" value="NICOTINATE-NUCLEOTIDE--DIMETHYLBENZIMIDAZOLE PHOSPHORIBOSYLTRANSFERASE"/>
    <property type="match status" value="1"/>
</dbReference>
<dbReference type="EC" id="2.4.2.21" evidence="3 10"/>
<dbReference type="InterPro" id="IPR003200">
    <property type="entry name" value="Nict_dMeBzImd_PRibTrfase"/>
</dbReference>
<evidence type="ECO:0000313" key="12">
    <source>
        <dbReference type="Proteomes" id="UP000245506"/>
    </source>
</evidence>
<dbReference type="HAMAP" id="MF_00230">
    <property type="entry name" value="CobT"/>
    <property type="match status" value="1"/>
</dbReference>
<dbReference type="InterPro" id="IPR017846">
    <property type="entry name" value="Nict_dMeBzImd_PRibTrfase_bact"/>
</dbReference>
<evidence type="ECO:0000256" key="10">
    <source>
        <dbReference type="HAMAP-Rule" id="MF_00230"/>
    </source>
</evidence>
<dbReference type="OrthoDB" id="9781491at2"/>
<comment type="pathway">
    <text evidence="1 10">Nucleoside biosynthesis; alpha-ribazole biosynthesis; alpha-ribazole from 5,6-dimethylbenzimidazole: step 1/2.</text>
</comment>
<dbReference type="PANTHER" id="PTHR43463:SF1">
    <property type="entry name" value="NICOTINATE-NUCLEOTIDE--DIMETHYLBENZIMIDAZOLE PHOSPHORIBOSYLTRANSFERASE"/>
    <property type="match status" value="1"/>
</dbReference>
<evidence type="ECO:0000256" key="6">
    <source>
        <dbReference type="ARBA" id="ARBA00022676"/>
    </source>
</evidence>
<comment type="function">
    <text evidence="10">Catalyzes the synthesis of alpha-ribazole-5'-phosphate from nicotinate mononucleotide (NAMN) and 5,6-dimethylbenzimidazole (DMB).</text>
</comment>
<dbReference type="RefSeq" id="WP_109823235.1">
    <property type="nucleotide sequence ID" value="NZ_QGKL01000029.1"/>
</dbReference>
<evidence type="ECO:0000256" key="5">
    <source>
        <dbReference type="ARBA" id="ARBA00022573"/>
    </source>
</evidence>
<dbReference type="Gene3D" id="1.10.1610.10">
    <property type="match status" value="1"/>
</dbReference>
<evidence type="ECO:0000256" key="2">
    <source>
        <dbReference type="ARBA" id="ARBA00007110"/>
    </source>
</evidence>
<evidence type="ECO:0000256" key="1">
    <source>
        <dbReference type="ARBA" id="ARBA00005049"/>
    </source>
</evidence>
<dbReference type="UniPathway" id="UPA00061">
    <property type="reaction ID" value="UER00516"/>
</dbReference>
<keyword evidence="7 10" id="KW-0808">Transferase</keyword>
<dbReference type="InterPro" id="IPR023195">
    <property type="entry name" value="Nict_dMeBzImd_PRibTrfase_N"/>
</dbReference>
<evidence type="ECO:0000256" key="9">
    <source>
        <dbReference type="ARBA" id="ARBA00047340"/>
    </source>
</evidence>
<accession>A0A317CFU3</accession>
<dbReference type="NCBIfam" id="NF000996">
    <property type="entry name" value="PRK00105.1"/>
    <property type="match status" value="1"/>
</dbReference>
<protein>
    <recommendedName>
        <fullName evidence="4 10">Nicotinate-nucleotide--dimethylbenzimidazole phosphoribosyltransferase</fullName>
        <shortName evidence="10">NN:DBI PRT</shortName>
        <ecNumber evidence="3 10">2.4.2.21</ecNumber>
    </recommendedName>
    <alternativeName>
        <fullName evidence="8 10">N(1)-alpha-phosphoribosyltransferase</fullName>
    </alternativeName>
</protein>
<name>A0A317CFU3_9GAMM</name>
<reference evidence="11 12" key="1">
    <citation type="submission" date="2018-05" db="EMBL/GenBank/DDBJ databases">
        <title>Leucothrix arctica sp. nov., isolated from Arctic seawater.</title>
        <authorList>
            <person name="Choi A."/>
            <person name="Baek K."/>
        </authorList>
    </citation>
    <scope>NUCLEOTIDE SEQUENCE [LARGE SCALE GENOMIC DNA]</scope>
    <source>
        <strain evidence="11 12">IMCC9719</strain>
    </source>
</reference>
<dbReference type="InterPro" id="IPR036087">
    <property type="entry name" value="Nict_dMeBzImd_PRibTrfase_sf"/>
</dbReference>
<evidence type="ECO:0000313" key="11">
    <source>
        <dbReference type="EMBL" id="PWQ96263.1"/>
    </source>
</evidence>